<proteinExistence type="predicted"/>
<dbReference type="Gene3D" id="3.40.50.300">
    <property type="entry name" value="P-loop containing nucleotide triphosphate hydrolases"/>
    <property type="match status" value="1"/>
</dbReference>
<dbReference type="GO" id="GO:0005524">
    <property type="term" value="F:ATP binding"/>
    <property type="evidence" value="ECO:0007669"/>
    <property type="project" value="InterPro"/>
</dbReference>
<reference evidence="2" key="1">
    <citation type="submission" date="2024-07" db="EMBL/GenBank/DDBJ databases">
        <authorList>
            <person name="Yu S.T."/>
        </authorList>
    </citation>
    <scope>NUCLEOTIDE SEQUENCE</scope>
    <source>
        <strain evidence="2">R35</strain>
    </source>
</reference>
<dbReference type="InterPro" id="IPR050052">
    <property type="entry name" value="ATP-dep_Clp_protease_ClpX"/>
</dbReference>
<dbReference type="GO" id="GO:0016887">
    <property type="term" value="F:ATP hydrolysis activity"/>
    <property type="evidence" value="ECO:0007669"/>
    <property type="project" value="InterPro"/>
</dbReference>
<evidence type="ECO:0000259" key="1">
    <source>
        <dbReference type="Pfam" id="PF07724"/>
    </source>
</evidence>
<dbReference type="PANTHER" id="PTHR48102:SF7">
    <property type="entry name" value="ATP-DEPENDENT CLP PROTEASE ATP-BINDING SUBUNIT CLPX-LIKE, MITOCHONDRIAL"/>
    <property type="match status" value="1"/>
</dbReference>
<dbReference type="RefSeq" id="WP_369265479.1">
    <property type="nucleotide sequence ID" value="NZ_CP163440.1"/>
</dbReference>
<dbReference type="SUPFAM" id="SSF52540">
    <property type="entry name" value="P-loop containing nucleoside triphosphate hydrolases"/>
    <property type="match status" value="1"/>
</dbReference>
<dbReference type="EMBL" id="CP163440">
    <property type="protein sequence ID" value="XDQ68703.1"/>
    <property type="molecule type" value="Genomic_DNA"/>
</dbReference>
<dbReference type="Pfam" id="PF07724">
    <property type="entry name" value="AAA_2"/>
    <property type="match status" value="1"/>
</dbReference>
<sequence length="299" mass="33833">MGPTGVGKTHSMRTLASNLGLPFVIADATGLVPSGVVGLQIEDIMLMLWRSAEASLNQRSSEYFNEEEVSRNAHTGVVFLDEFDKLATRKLQESEGDANRRLVQRRLLKFVEGDYIRVGVKHRGDESQPQEQYIDSSKLLIIVGGAFTEITSNEIQAQRTGDEIYRQLFGSDSIVSEDVTHYGFLPELSSRLPLIVQYESLTDRDLEAILRHETESPLCLWREYFDAIQMRLTIDEASYRILATDAAQLKMGARGLHQLIFPYMTRRLSTVEKNGDGMEISIRADDLRYRSKAYQSTDT</sequence>
<gene>
    <name evidence="2" type="ORF">AB5J50_22155</name>
</gene>
<protein>
    <submittedName>
        <fullName evidence="2">AAA family ATPase</fullName>
    </submittedName>
</protein>
<dbReference type="InterPro" id="IPR027417">
    <property type="entry name" value="P-loop_NTPase"/>
</dbReference>
<organism evidence="2">
    <name type="scientific">Streptomyces sp. R35</name>
    <dbReference type="NCBI Taxonomy" id="3238630"/>
    <lineage>
        <taxon>Bacteria</taxon>
        <taxon>Bacillati</taxon>
        <taxon>Actinomycetota</taxon>
        <taxon>Actinomycetes</taxon>
        <taxon>Kitasatosporales</taxon>
        <taxon>Streptomycetaceae</taxon>
        <taxon>Streptomyces</taxon>
    </lineage>
</organism>
<dbReference type="GO" id="GO:0051603">
    <property type="term" value="P:proteolysis involved in protein catabolic process"/>
    <property type="evidence" value="ECO:0007669"/>
    <property type="project" value="TreeGrafter"/>
</dbReference>
<dbReference type="Gene3D" id="1.10.8.60">
    <property type="match status" value="1"/>
</dbReference>
<dbReference type="InterPro" id="IPR003959">
    <property type="entry name" value="ATPase_AAA_core"/>
</dbReference>
<evidence type="ECO:0000313" key="2">
    <source>
        <dbReference type="EMBL" id="XDQ68703.1"/>
    </source>
</evidence>
<dbReference type="AlphaFoldDB" id="A0AB39SQE1"/>
<feature type="domain" description="ATPase AAA-type core" evidence="1">
    <location>
        <begin position="1"/>
        <end position="194"/>
    </location>
</feature>
<accession>A0AB39SQE1</accession>
<dbReference type="PANTHER" id="PTHR48102">
    <property type="entry name" value="ATP-DEPENDENT CLP PROTEASE ATP-BINDING SUBUNIT CLPX-LIKE, MITOCHONDRIAL-RELATED"/>
    <property type="match status" value="1"/>
</dbReference>
<name>A0AB39SQE1_9ACTN</name>